<evidence type="ECO:0000313" key="2">
    <source>
        <dbReference type="EMBL" id="PDX57431.1"/>
    </source>
</evidence>
<comment type="caution">
    <text evidence="2">The sequence shown here is derived from an EMBL/GenBank/DDBJ whole genome shotgun (WGS) entry which is preliminary data.</text>
</comment>
<keyword evidence="1" id="KW-0732">Signal</keyword>
<sequence>MNNILRESFWAVLMVCLPLATACVKKAAASISASAEENAKSEVTRRLVQEIANAVADAVAAMNQSYVDDLKKAGTFKEEEQAQALSRAISVAIKSLSKDALDYIKEISGGDTVGYLTTRIQAQISRNKGVSK</sequence>
<name>A0A2A6Z7U1_9FIRM</name>
<feature type="chain" id="PRO_5039647590" evidence="1">
    <location>
        <begin position="23"/>
        <end position="132"/>
    </location>
</feature>
<organism evidence="2 3">
    <name type="scientific">Faecalibacterium langellae</name>
    <dbReference type="NCBI Taxonomy" id="3435293"/>
    <lineage>
        <taxon>Bacteria</taxon>
        <taxon>Bacillati</taxon>
        <taxon>Bacillota</taxon>
        <taxon>Clostridia</taxon>
        <taxon>Eubacteriales</taxon>
        <taxon>Oscillospiraceae</taxon>
        <taxon>Faecalibacterium</taxon>
    </lineage>
</organism>
<proteinExistence type="predicted"/>
<dbReference type="EMBL" id="NMTQ01000037">
    <property type="protein sequence ID" value="PDX57431.1"/>
    <property type="molecule type" value="Genomic_DNA"/>
</dbReference>
<accession>A0A2A6Z7U1</accession>
<keyword evidence="3" id="KW-1185">Reference proteome</keyword>
<dbReference type="Proteomes" id="UP000220752">
    <property type="component" value="Unassembled WGS sequence"/>
</dbReference>
<dbReference type="AlphaFoldDB" id="A0A2A6Z7U1"/>
<reference evidence="2 3" key="1">
    <citation type="journal article" date="2017" name="Front. Microbiol.">
        <title>New Insights into the Diversity of the Genus Faecalibacterium.</title>
        <authorList>
            <person name="Benevides L."/>
            <person name="Burman S."/>
            <person name="Martin R."/>
            <person name="Robert V."/>
            <person name="Thomas M."/>
            <person name="Miquel S."/>
            <person name="Chain F."/>
            <person name="Sokol H."/>
            <person name="Bermudez-Humaran L.G."/>
            <person name="Morrison M."/>
            <person name="Langella P."/>
            <person name="Azevedo V.A."/>
            <person name="Chatel J.M."/>
            <person name="Soares S."/>
        </authorList>
    </citation>
    <scope>NUCLEOTIDE SEQUENCE [LARGE SCALE GENOMIC DNA]</scope>
    <source>
        <strain evidence="3">CNCM I-4540</strain>
    </source>
</reference>
<dbReference type="PROSITE" id="PS51257">
    <property type="entry name" value="PROKAR_LIPOPROTEIN"/>
    <property type="match status" value="1"/>
</dbReference>
<gene>
    <name evidence="2" type="ORF">CGS46_12980</name>
</gene>
<evidence type="ECO:0000256" key="1">
    <source>
        <dbReference type="SAM" id="SignalP"/>
    </source>
</evidence>
<evidence type="ECO:0000313" key="3">
    <source>
        <dbReference type="Proteomes" id="UP000220752"/>
    </source>
</evidence>
<feature type="signal peptide" evidence="1">
    <location>
        <begin position="1"/>
        <end position="22"/>
    </location>
</feature>
<protein>
    <submittedName>
        <fullName evidence="2">Uncharacterized protein</fullName>
    </submittedName>
</protein>